<dbReference type="AlphaFoldDB" id="R0KRJ4"/>
<keyword evidence="3 4" id="KW-0862">Zinc</keyword>
<accession>R0KRJ4</accession>
<dbReference type="PANTHER" id="PTHR43175">
    <property type="entry name" value="CARBONIC ANHYDRASE"/>
    <property type="match status" value="1"/>
</dbReference>
<evidence type="ECO:0000256" key="4">
    <source>
        <dbReference type="PIRSR" id="PIRSR601765-1"/>
    </source>
</evidence>
<feature type="binding site" evidence="4">
    <location>
        <position position="69"/>
    </location>
    <ligand>
        <name>Zn(2+)</name>
        <dbReference type="ChEBI" id="CHEBI:29105"/>
    </ligand>
</feature>
<comment type="similarity">
    <text evidence="1">Belongs to the beta-class carbonic anhydrase family.</text>
</comment>
<evidence type="ECO:0000256" key="1">
    <source>
        <dbReference type="ARBA" id="ARBA00006217"/>
    </source>
</evidence>
<evidence type="ECO:0000313" key="5">
    <source>
        <dbReference type="EMBL" id="EOA91614.1"/>
    </source>
</evidence>
<evidence type="ECO:0000256" key="2">
    <source>
        <dbReference type="ARBA" id="ARBA00022723"/>
    </source>
</evidence>
<comment type="cofactor">
    <cofactor evidence="4">
        <name>Zn(2+)</name>
        <dbReference type="ChEBI" id="CHEBI:29105"/>
    </cofactor>
    <text evidence="4">Binds 1 zinc ion per subunit.</text>
</comment>
<reference evidence="5 6" key="2">
    <citation type="journal article" date="2013" name="PLoS Genet.">
        <title>Comparative genome structure, secondary metabolite, and effector coding capacity across Cochliobolus pathogens.</title>
        <authorList>
            <person name="Condon B.J."/>
            <person name="Leng Y."/>
            <person name="Wu D."/>
            <person name="Bushley K.E."/>
            <person name="Ohm R.A."/>
            <person name="Otillar R."/>
            <person name="Martin J."/>
            <person name="Schackwitz W."/>
            <person name="Grimwood J."/>
            <person name="MohdZainudin N."/>
            <person name="Xue C."/>
            <person name="Wang R."/>
            <person name="Manning V.A."/>
            <person name="Dhillon B."/>
            <person name="Tu Z.J."/>
            <person name="Steffenson B.J."/>
            <person name="Salamov A."/>
            <person name="Sun H."/>
            <person name="Lowry S."/>
            <person name="LaButti K."/>
            <person name="Han J."/>
            <person name="Copeland A."/>
            <person name="Lindquist E."/>
            <person name="Barry K."/>
            <person name="Schmutz J."/>
            <person name="Baker S.E."/>
            <person name="Ciuffetti L.M."/>
            <person name="Grigoriev I.V."/>
            <person name="Zhong S."/>
            <person name="Turgeon B.G."/>
        </authorList>
    </citation>
    <scope>NUCLEOTIDE SEQUENCE [LARGE SCALE GENOMIC DNA]</scope>
    <source>
        <strain evidence="6">28A</strain>
    </source>
</reference>
<feature type="binding site" evidence="4">
    <location>
        <position position="12"/>
    </location>
    <ligand>
        <name>Zn(2+)</name>
        <dbReference type="ChEBI" id="CHEBI:29105"/>
    </ligand>
</feature>
<dbReference type="Proteomes" id="UP000016935">
    <property type="component" value="Unassembled WGS sequence"/>
</dbReference>
<protein>
    <recommendedName>
        <fullName evidence="7">Carbonic anhydrase</fullName>
    </recommendedName>
</protein>
<proteinExistence type="inferred from homology"/>
<dbReference type="GO" id="GO:0008270">
    <property type="term" value="F:zinc ion binding"/>
    <property type="evidence" value="ECO:0007669"/>
    <property type="project" value="InterPro"/>
</dbReference>
<keyword evidence="6" id="KW-1185">Reference proteome</keyword>
<sequence>MSNSGTLVVIACSEPDPRVDPACHFNLTSNTTRVIKTAGGRTEGAISSIQETGQSTKIEMIVVVQHTGCAWSPGEVESNIRCDIQSLKASPIIQKDIPIIGYLLDLATGQSREINVPRTGPDAEARQRVLSQMEDFAPFWS</sequence>
<dbReference type="Gene3D" id="3.40.1050.10">
    <property type="entry name" value="Carbonic anhydrase"/>
    <property type="match status" value="1"/>
</dbReference>
<dbReference type="HOGENOM" id="CLU_2003506_0_0_1"/>
<evidence type="ECO:0008006" key="7">
    <source>
        <dbReference type="Google" id="ProtNLM"/>
    </source>
</evidence>
<evidence type="ECO:0000256" key="3">
    <source>
        <dbReference type="ARBA" id="ARBA00022833"/>
    </source>
</evidence>
<dbReference type="SUPFAM" id="SSF53056">
    <property type="entry name" value="beta-carbonic anhydrase, cab"/>
    <property type="match status" value="1"/>
</dbReference>
<dbReference type="InterPro" id="IPR001765">
    <property type="entry name" value="Carbonic_anhydrase"/>
</dbReference>
<gene>
    <name evidence="5" type="ORF">SETTUDRAFT_40627</name>
</gene>
<dbReference type="InterPro" id="IPR036874">
    <property type="entry name" value="Carbonic_anhydrase_sf"/>
</dbReference>
<dbReference type="GO" id="GO:0004089">
    <property type="term" value="F:carbonate dehydratase activity"/>
    <property type="evidence" value="ECO:0007669"/>
    <property type="project" value="InterPro"/>
</dbReference>
<feature type="binding site" evidence="4">
    <location>
        <position position="16"/>
    </location>
    <ligand>
        <name>Zn(2+)</name>
        <dbReference type="ChEBI" id="CHEBI:29105"/>
    </ligand>
</feature>
<feature type="binding site" evidence="4">
    <location>
        <position position="66"/>
    </location>
    <ligand>
        <name>Zn(2+)</name>
        <dbReference type="ChEBI" id="CHEBI:29105"/>
    </ligand>
</feature>
<dbReference type="OrthoDB" id="3669623at2759"/>
<dbReference type="GeneID" id="19404639"/>
<organism evidence="5 6">
    <name type="scientific">Exserohilum turcicum (strain 28A)</name>
    <name type="common">Northern leaf blight fungus</name>
    <name type="synonym">Setosphaeria turcica</name>
    <dbReference type="NCBI Taxonomy" id="671987"/>
    <lineage>
        <taxon>Eukaryota</taxon>
        <taxon>Fungi</taxon>
        <taxon>Dikarya</taxon>
        <taxon>Ascomycota</taxon>
        <taxon>Pezizomycotina</taxon>
        <taxon>Dothideomycetes</taxon>
        <taxon>Pleosporomycetidae</taxon>
        <taxon>Pleosporales</taxon>
        <taxon>Pleosporineae</taxon>
        <taxon>Pleosporaceae</taxon>
        <taxon>Exserohilum</taxon>
    </lineage>
</organism>
<name>R0KRJ4_EXST2</name>
<reference evidence="5 6" key="1">
    <citation type="journal article" date="2012" name="PLoS Pathog.">
        <title>Diverse lifestyles and strategies of plant pathogenesis encoded in the genomes of eighteen Dothideomycetes fungi.</title>
        <authorList>
            <person name="Ohm R.A."/>
            <person name="Feau N."/>
            <person name="Henrissat B."/>
            <person name="Schoch C.L."/>
            <person name="Horwitz B.A."/>
            <person name="Barry K.W."/>
            <person name="Condon B.J."/>
            <person name="Copeland A.C."/>
            <person name="Dhillon B."/>
            <person name="Glaser F."/>
            <person name="Hesse C.N."/>
            <person name="Kosti I."/>
            <person name="LaButti K."/>
            <person name="Lindquist E.A."/>
            <person name="Lucas S."/>
            <person name="Salamov A.A."/>
            <person name="Bradshaw R.E."/>
            <person name="Ciuffetti L."/>
            <person name="Hamelin R.C."/>
            <person name="Kema G.H.J."/>
            <person name="Lawrence C."/>
            <person name="Scott J.A."/>
            <person name="Spatafora J.W."/>
            <person name="Turgeon B.G."/>
            <person name="de Wit P.J.G.M."/>
            <person name="Zhong S."/>
            <person name="Goodwin S.B."/>
            <person name="Grigoriev I.V."/>
        </authorList>
    </citation>
    <scope>NUCLEOTIDE SEQUENCE [LARGE SCALE GENOMIC DNA]</scope>
    <source>
        <strain evidence="6">28A</strain>
    </source>
</reference>
<dbReference type="PANTHER" id="PTHR43175:SF3">
    <property type="entry name" value="CARBON DISULFIDE HYDROLASE"/>
    <property type="match status" value="1"/>
</dbReference>
<keyword evidence="2 4" id="KW-0479">Metal-binding</keyword>
<evidence type="ECO:0000313" key="6">
    <source>
        <dbReference type="Proteomes" id="UP000016935"/>
    </source>
</evidence>
<dbReference type="RefSeq" id="XP_008020281.1">
    <property type="nucleotide sequence ID" value="XM_008022090.1"/>
</dbReference>
<dbReference type="EMBL" id="KB908481">
    <property type="protein sequence ID" value="EOA91614.1"/>
    <property type="molecule type" value="Genomic_DNA"/>
</dbReference>
<dbReference type="SMART" id="SM00947">
    <property type="entry name" value="Pro_CA"/>
    <property type="match status" value="1"/>
</dbReference>